<comment type="caution">
    <text evidence="12">The sequence shown here is derived from an EMBL/GenBank/DDBJ whole genome shotgun (WGS) entry which is preliminary data.</text>
</comment>
<evidence type="ECO:0000313" key="12">
    <source>
        <dbReference type="EMBL" id="MEK0246697.1"/>
    </source>
</evidence>
<accession>A0ABU8YZS6</accession>
<evidence type="ECO:0000313" key="13">
    <source>
        <dbReference type="Proteomes" id="UP001334005"/>
    </source>
</evidence>
<dbReference type="Pfam" id="PF00528">
    <property type="entry name" value="BPD_transp_1"/>
    <property type="match status" value="1"/>
</dbReference>
<dbReference type="NCBIfam" id="TIGR01726">
    <property type="entry name" value="HEQRo_perm_3TM"/>
    <property type="match status" value="1"/>
</dbReference>
<evidence type="ECO:0000256" key="6">
    <source>
        <dbReference type="ARBA" id="ARBA00022692"/>
    </source>
</evidence>
<protein>
    <submittedName>
        <fullName evidence="12">Amino acid ABC transporter permease</fullName>
    </submittedName>
</protein>
<organism evidence="12 13">
    <name type="scientific">Raoultella scottii</name>
    <dbReference type="NCBI Taxonomy" id="3040937"/>
    <lineage>
        <taxon>Bacteria</taxon>
        <taxon>Pseudomonadati</taxon>
        <taxon>Pseudomonadota</taxon>
        <taxon>Gammaproteobacteria</taxon>
        <taxon>Enterobacterales</taxon>
        <taxon>Enterobacteriaceae</taxon>
        <taxon>Klebsiella/Raoultella group</taxon>
        <taxon>Raoultella</taxon>
    </lineage>
</organism>
<evidence type="ECO:0000256" key="7">
    <source>
        <dbReference type="ARBA" id="ARBA00022970"/>
    </source>
</evidence>
<dbReference type="PANTHER" id="PTHR30614:SF37">
    <property type="entry name" value="AMINO-ACID ABC TRANSPORTER PERMEASE PROTEIN YHDX-RELATED"/>
    <property type="match status" value="1"/>
</dbReference>
<name>A0ABU8YZS6_9ENTR</name>
<comment type="subcellular location">
    <subcellularLocation>
        <location evidence="1">Cell inner membrane</location>
        <topology evidence="1">Multi-pass membrane protein</topology>
    </subcellularLocation>
    <subcellularLocation>
        <location evidence="10">Cell membrane</location>
        <topology evidence="10">Multi-pass membrane protein</topology>
    </subcellularLocation>
</comment>
<keyword evidence="9 10" id="KW-0472">Membrane</keyword>
<dbReference type="PROSITE" id="PS50928">
    <property type="entry name" value="ABC_TM1"/>
    <property type="match status" value="1"/>
</dbReference>
<evidence type="ECO:0000256" key="1">
    <source>
        <dbReference type="ARBA" id="ARBA00004429"/>
    </source>
</evidence>
<keyword evidence="13" id="KW-1185">Reference proteome</keyword>
<comment type="similarity">
    <text evidence="2">Belongs to the binding-protein-dependent transport system permease family. HisMQ subfamily.</text>
</comment>
<dbReference type="InterPro" id="IPR043429">
    <property type="entry name" value="ArtM/GltK/GlnP/TcyL/YhdX-like"/>
</dbReference>
<keyword evidence="7" id="KW-0029">Amino-acid transport</keyword>
<dbReference type="InterPro" id="IPR000515">
    <property type="entry name" value="MetI-like"/>
</dbReference>
<dbReference type="InterPro" id="IPR010065">
    <property type="entry name" value="AA_ABC_transptr_permease_3TM"/>
</dbReference>
<proteinExistence type="inferred from homology"/>
<dbReference type="InterPro" id="IPR035906">
    <property type="entry name" value="MetI-like_sf"/>
</dbReference>
<dbReference type="SUPFAM" id="SSF161098">
    <property type="entry name" value="MetI-like"/>
    <property type="match status" value="1"/>
</dbReference>
<evidence type="ECO:0000256" key="5">
    <source>
        <dbReference type="ARBA" id="ARBA00022519"/>
    </source>
</evidence>
<gene>
    <name evidence="12" type="ORF">QFI66_000830</name>
</gene>
<dbReference type="PANTHER" id="PTHR30614">
    <property type="entry name" value="MEMBRANE COMPONENT OF AMINO ACID ABC TRANSPORTER"/>
    <property type="match status" value="1"/>
</dbReference>
<dbReference type="CDD" id="cd06261">
    <property type="entry name" value="TM_PBP2"/>
    <property type="match status" value="1"/>
</dbReference>
<keyword evidence="8 10" id="KW-1133">Transmembrane helix</keyword>
<evidence type="ECO:0000256" key="4">
    <source>
        <dbReference type="ARBA" id="ARBA00022475"/>
    </source>
</evidence>
<feature type="transmembrane region" description="Helical" evidence="10">
    <location>
        <begin position="20"/>
        <end position="45"/>
    </location>
</feature>
<keyword evidence="4" id="KW-1003">Cell membrane</keyword>
<keyword evidence="3 10" id="KW-0813">Transport</keyword>
<evidence type="ECO:0000256" key="9">
    <source>
        <dbReference type="ARBA" id="ARBA00023136"/>
    </source>
</evidence>
<evidence type="ECO:0000256" key="2">
    <source>
        <dbReference type="ARBA" id="ARBA00010072"/>
    </source>
</evidence>
<evidence type="ECO:0000259" key="11">
    <source>
        <dbReference type="PROSITE" id="PS50928"/>
    </source>
</evidence>
<dbReference type="RefSeq" id="WP_331833450.1">
    <property type="nucleotide sequence ID" value="NZ_JARXNH020000035.1"/>
</dbReference>
<feature type="domain" description="ABC transmembrane type-1" evidence="11">
    <location>
        <begin position="18"/>
        <end position="204"/>
    </location>
</feature>
<evidence type="ECO:0000256" key="10">
    <source>
        <dbReference type="RuleBase" id="RU363032"/>
    </source>
</evidence>
<reference evidence="12 13" key="1">
    <citation type="submission" date="2024-03" db="EMBL/GenBank/DDBJ databases">
        <title>Two novel Raoultella species associated with bleeding cankers of broadleaf hosts, Raoultella scottia sp. nov. and Raoultella lignicola sp. nov.</title>
        <authorList>
            <person name="Brady C.L."/>
        </authorList>
    </citation>
    <scope>NUCLEOTIDE SEQUENCE [LARGE SCALE GENOMIC DNA]</scope>
    <source>
        <strain evidence="12 13">BAC 10a-01-01</strain>
    </source>
</reference>
<dbReference type="EMBL" id="JARXNH020000035">
    <property type="protein sequence ID" value="MEK0246697.1"/>
    <property type="molecule type" value="Genomic_DNA"/>
</dbReference>
<feature type="transmembrane region" description="Helical" evidence="10">
    <location>
        <begin position="187"/>
        <end position="208"/>
    </location>
</feature>
<evidence type="ECO:0000256" key="8">
    <source>
        <dbReference type="ARBA" id="ARBA00022989"/>
    </source>
</evidence>
<keyword evidence="5" id="KW-0997">Cell inner membrane</keyword>
<feature type="transmembrane region" description="Helical" evidence="10">
    <location>
        <begin position="65"/>
        <end position="83"/>
    </location>
</feature>
<dbReference type="Gene3D" id="1.10.3720.10">
    <property type="entry name" value="MetI-like"/>
    <property type="match status" value="1"/>
</dbReference>
<sequence length="217" mass="23633">MGYVETFIGLLPVLLKGALATLEIALCSLLLSCVVGLILATVLTFSRSWVLHSIIGCFIEWMRNVPALAHLFLIYFGLSWLGINLSPGIAATIGLGLVGSAVLADIFRSGLQSLHIGQFEAGVSVGLNRGQILHYILFPQALRVVLPAFANYVTQLIKDTSVASAIAVPEIMFLARNLVTSTFQTSLIYLAVMCLYAIMIFPIGLGFMRLERYLRRA</sequence>
<dbReference type="Proteomes" id="UP001334005">
    <property type="component" value="Unassembled WGS sequence"/>
</dbReference>
<keyword evidence="6 10" id="KW-0812">Transmembrane</keyword>
<evidence type="ECO:0000256" key="3">
    <source>
        <dbReference type="ARBA" id="ARBA00022448"/>
    </source>
</evidence>